<feature type="compositionally biased region" description="Basic residues" evidence="2">
    <location>
        <begin position="39"/>
        <end position="52"/>
    </location>
</feature>
<dbReference type="EMBL" id="JBICCN010000056">
    <property type="protein sequence ID" value="KAL3096990.1"/>
    <property type="molecule type" value="Genomic_DNA"/>
</dbReference>
<name>A0ABD2K280_HETSC</name>
<reference evidence="5 6" key="1">
    <citation type="submission" date="2024-10" db="EMBL/GenBank/DDBJ databases">
        <authorList>
            <person name="Kim D."/>
        </authorList>
    </citation>
    <scope>NUCLEOTIDE SEQUENCE [LARGE SCALE GENOMIC DNA]</scope>
    <source>
        <strain evidence="5">Taebaek</strain>
    </source>
</reference>
<feature type="compositionally biased region" description="Gly residues" evidence="2">
    <location>
        <begin position="25"/>
        <end position="38"/>
    </location>
</feature>
<dbReference type="InterPro" id="IPR003100">
    <property type="entry name" value="PAZ_dom"/>
</dbReference>
<dbReference type="PROSITE" id="PS50821">
    <property type="entry name" value="PAZ"/>
    <property type="match status" value="1"/>
</dbReference>
<protein>
    <submittedName>
        <fullName evidence="5">Uncharacterized protein</fullName>
    </submittedName>
</protein>
<dbReference type="Gene3D" id="2.170.260.10">
    <property type="entry name" value="paz domain"/>
    <property type="match status" value="1"/>
</dbReference>
<proteinExistence type="inferred from homology"/>
<comment type="caution">
    <text evidence="5">The sequence shown here is derived from an EMBL/GenBank/DDBJ whole genome shotgun (WGS) entry which is preliminary data.</text>
</comment>
<dbReference type="SMART" id="SM00949">
    <property type="entry name" value="PAZ"/>
    <property type="match status" value="1"/>
</dbReference>
<dbReference type="Gene3D" id="3.40.50.2300">
    <property type="match status" value="1"/>
</dbReference>
<dbReference type="AlphaFoldDB" id="A0ABD2K280"/>
<comment type="similarity">
    <text evidence="1">Belongs to the argonaute family.</text>
</comment>
<evidence type="ECO:0000259" key="3">
    <source>
        <dbReference type="PROSITE" id="PS50821"/>
    </source>
</evidence>
<dbReference type="InterPro" id="IPR036397">
    <property type="entry name" value="RNaseH_sf"/>
</dbReference>
<dbReference type="PANTHER" id="PTHR22891">
    <property type="entry name" value="EUKARYOTIC TRANSLATION INITIATION FACTOR 2C"/>
    <property type="match status" value="1"/>
</dbReference>
<dbReference type="Pfam" id="PF02170">
    <property type="entry name" value="PAZ"/>
    <property type="match status" value="1"/>
</dbReference>
<keyword evidence="6" id="KW-1185">Reference proteome</keyword>
<evidence type="ECO:0000256" key="2">
    <source>
        <dbReference type="SAM" id="MobiDB-lite"/>
    </source>
</evidence>
<dbReference type="Proteomes" id="UP001620645">
    <property type="component" value="Unassembled WGS sequence"/>
</dbReference>
<sequence>MSAGTGANMIPLGQRGDGPVQTSRGRGGGGRGGGGRGGGRGRGRGRGGRRGGGRGGSRRGGSPTTSSSAVEKRRKTQLLEDIKKEFEHLGIEVGDPRLESLVEPGHEGQRCKIVTNIYGVKMEPKTVYRYDVTISASAKVGKGKPKERAVEFTKRTKEDCVVVDRRDFCRVAFDHFFDRHNDVFGDNRFALYYDLQCILYTLRELDFGPGHEKERVFVLDRQYCSEVEQLNKFFKVQMLVRKVNKVVELADLSRLTNDMTQQDHSLSSFLELATSQHPLQTPEEHVIIGGGNTYLINASNHGFVAEDGPVLSQHNKYLAIGIHKSIRYVEGPRGRGNKKVGLIVESKKTPFHNIDGTLLDKVSSIVGPNNIKGDGQVRPNLIGSLNAQLKGLHVNVNYPKGRTRDVRLSGVSTATASNHIIDVQGEKVAVSEYFKRKYEYELEFPNAPLATALEKGQTNYYPMELCCLRDNQRAQLNQLSQREVADMIKASAVPPERLKRQIECSVDALNLHGSEYLKSACISITEKPLTVDARRLPLPLVVYLDKEVRADRDDAKWNMNNFFLLPAEVKTWAIYLISGGSRDEKYNFSSTDMDNFVACYLQMCRKHGMTISNPADQQMIDATPGDVENTIVECKRYHCNFVFFITSDAVKALHEVIKACEQKYEIVTQDLKLSNACEISRRGKPETVENIVAKSNEKLGGINYSVRVTNPDVQRMLEEGTLFIGLGVSHPGAMGSYERARGATPRDPSVIGYAANMKKNPFDFVGDYVFDEPRRDEKFSTLAAIASQCITRYAEHREDLPKRLVMFRNGTSEGQFGMSLQYEIPLIKHALKECGAHDCKLTVLVSQKTHNIRLFEEIPESAKAAVYLPGMKGPNWNIKPGTVVDTQVTHPEHSEFYLATHAAVQGTTRTPRYSVLIDESHMPMDHIQQMCNSLAYCHKIINTPTSLPAPVYIALMYAKRGRDIYKVNRETIQERRDDGQLDYQAISERLCYAHTQLRDQRVNA</sequence>
<accession>A0ABD2K280</accession>
<evidence type="ECO:0000313" key="6">
    <source>
        <dbReference type="Proteomes" id="UP001620645"/>
    </source>
</evidence>
<organism evidence="5 6">
    <name type="scientific">Heterodera schachtii</name>
    <name type="common">Sugarbeet cyst nematode worm</name>
    <name type="synonym">Tylenchus schachtii</name>
    <dbReference type="NCBI Taxonomy" id="97005"/>
    <lineage>
        <taxon>Eukaryota</taxon>
        <taxon>Metazoa</taxon>
        <taxon>Ecdysozoa</taxon>
        <taxon>Nematoda</taxon>
        <taxon>Chromadorea</taxon>
        <taxon>Rhabditida</taxon>
        <taxon>Tylenchina</taxon>
        <taxon>Tylenchomorpha</taxon>
        <taxon>Tylenchoidea</taxon>
        <taxon>Heteroderidae</taxon>
        <taxon>Heteroderinae</taxon>
        <taxon>Heterodera</taxon>
    </lineage>
</organism>
<gene>
    <name evidence="5" type="ORF">niasHS_002706</name>
</gene>
<dbReference type="SUPFAM" id="SSF53098">
    <property type="entry name" value="Ribonuclease H-like"/>
    <property type="match status" value="1"/>
</dbReference>
<dbReference type="InterPro" id="IPR012337">
    <property type="entry name" value="RNaseH-like_sf"/>
</dbReference>
<evidence type="ECO:0000256" key="1">
    <source>
        <dbReference type="RuleBase" id="RU361178"/>
    </source>
</evidence>
<dbReference type="SUPFAM" id="SSF101690">
    <property type="entry name" value="PAZ domain"/>
    <property type="match status" value="1"/>
</dbReference>
<dbReference type="InterPro" id="IPR036085">
    <property type="entry name" value="PAZ_dom_sf"/>
</dbReference>
<feature type="domain" description="PAZ" evidence="3">
    <location>
        <begin position="380"/>
        <end position="470"/>
    </location>
</feature>
<evidence type="ECO:0000313" key="5">
    <source>
        <dbReference type="EMBL" id="KAL3096990.1"/>
    </source>
</evidence>
<dbReference type="Gene3D" id="3.30.420.10">
    <property type="entry name" value="Ribonuclease H-like superfamily/Ribonuclease H"/>
    <property type="match status" value="1"/>
</dbReference>
<feature type="region of interest" description="Disordered" evidence="2">
    <location>
        <begin position="1"/>
        <end position="75"/>
    </location>
</feature>
<evidence type="ECO:0000259" key="4">
    <source>
        <dbReference type="PROSITE" id="PS50822"/>
    </source>
</evidence>
<dbReference type="InterPro" id="IPR003165">
    <property type="entry name" value="Piwi"/>
</dbReference>
<dbReference type="CDD" id="cd02846">
    <property type="entry name" value="PAZ_argonaute_like"/>
    <property type="match status" value="1"/>
</dbReference>
<dbReference type="SMART" id="SM00950">
    <property type="entry name" value="Piwi"/>
    <property type="match status" value="1"/>
</dbReference>
<dbReference type="PROSITE" id="PS50822">
    <property type="entry name" value="PIWI"/>
    <property type="match status" value="1"/>
</dbReference>
<dbReference type="Pfam" id="PF02171">
    <property type="entry name" value="Piwi"/>
    <property type="match status" value="1"/>
</dbReference>
<feature type="domain" description="Piwi" evidence="4">
    <location>
        <begin position="640"/>
        <end position="966"/>
    </location>
</feature>